<accession>A0A0S3F5Y2</accession>
<gene>
    <name evidence="2" type="ORF">ATN00_21390</name>
</gene>
<geneLocation type="plasmid" evidence="2 3">
    <name>pDE2</name>
</geneLocation>
<evidence type="ECO:0000313" key="3">
    <source>
        <dbReference type="Proteomes" id="UP000056968"/>
    </source>
</evidence>
<dbReference type="KEGG" id="sbd:ATN00_21390"/>
<dbReference type="OrthoDB" id="7449750at2"/>
<evidence type="ECO:0000313" key="2">
    <source>
        <dbReference type="EMBL" id="ALR23054.1"/>
    </source>
</evidence>
<keyword evidence="3" id="KW-1185">Reference proteome</keyword>
<dbReference type="RefSeq" id="WP_017980901.1">
    <property type="nucleotide sequence ID" value="NZ_CP013266.1"/>
</dbReference>
<evidence type="ECO:0000256" key="1">
    <source>
        <dbReference type="SAM" id="MobiDB-lite"/>
    </source>
</evidence>
<name>A0A0S3F5Y2_9SPHN</name>
<organism evidence="2 3">
    <name type="scientific">Sphingobium baderi</name>
    <dbReference type="NCBI Taxonomy" id="1332080"/>
    <lineage>
        <taxon>Bacteria</taxon>
        <taxon>Pseudomonadati</taxon>
        <taxon>Pseudomonadota</taxon>
        <taxon>Alphaproteobacteria</taxon>
        <taxon>Sphingomonadales</taxon>
        <taxon>Sphingomonadaceae</taxon>
        <taxon>Sphingobium</taxon>
    </lineage>
</organism>
<reference evidence="2 3" key="1">
    <citation type="submission" date="2015-11" db="EMBL/GenBank/DDBJ databases">
        <title>A Two-component Flavoprotein Monooxygenase System MeaXY Responsible for para-Hydroxylation of 2-Methyl-6-ethylaniline and 2,6-Diethylaniline in Sphingobium baderi DE-13.</title>
        <authorList>
            <person name="Cheng M."/>
            <person name="Meng Q."/>
            <person name="Yang Y."/>
            <person name="Chu C."/>
            <person name="Yan X."/>
            <person name="He J."/>
            <person name="Li S."/>
        </authorList>
    </citation>
    <scope>NUCLEOTIDE SEQUENCE [LARGE SCALE GENOMIC DNA]</scope>
    <source>
        <strain evidence="2 3">DE-13</strain>
        <plasmid evidence="3">Plasmid pDE2</plasmid>
    </source>
</reference>
<dbReference type="AlphaFoldDB" id="A0A0S3F5Y2"/>
<feature type="compositionally biased region" description="Basic and acidic residues" evidence="1">
    <location>
        <begin position="37"/>
        <end position="52"/>
    </location>
</feature>
<dbReference type="Proteomes" id="UP000056968">
    <property type="component" value="Plasmid pDE2"/>
</dbReference>
<sequence>MTDFGFSKSGEKPKEEGAAPAKLDLGGMPKGPIVNDPMREREAMDRAERVGFTDRGQGRGVLRRKRVAQPTATVYVKGPEELIEWFIAYTEEKGHQAYWKSIEDFRAIVEGNRRGER</sequence>
<keyword evidence="2" id="KW-0614">Plasmid</keyword>
<feature type="region of interest" description="Disordered" evidence="1">
    <location>
        <begin position="1"/>
        <end position="59"/>
    </location>
</feature>
<proteinExistence type="predicted"/>
<dbReference type="EMBL" id="CP013266">
    <property type="protein sequence ID" value="ALR23054.1"/>
    <property type="molecule type" value="Genomic_DNA"/>
</dbReference>
<protein>
    <submittedName>
        <fullName evidence="2">Uncharacterized protein</fullName>
    </submittedName>
</protein>